<keyword evidence="2" id="KW-0408">Iron</keyword>
<keyword evidence="1" id="KW-0004">4Fe-4S</keyword>
<sequence length="454" mass="46991">MTAKLRARAIKIAGTSLRVSVVTSVIGTCTGAPVYLSNRDQPSELRFCGFFAEVAGAVAGAGRPDRETSNRGFQAGYRGRVARARKDDACPGALQTHHAADGELARIRLPGGMVTAGQLEALALAAIDLGSSTLELTSRGNVQIRGVRDAEAVAERLTGAGLLPSPTHERVRNIVASPLSGRRGGLCDIRDTVLALDCAVRSDPELARLPGRFLFGIDDGTGDVSGLGADAGIHAVDDSTFAVLLAGRDTGVRLDCGAAVGELVAIARRFAGTRGSAWRVAELDDPDQLLGPLPATAPVGRTWAARTAPPVGWIEQTDGRVTLGAAVPLGVLDAQVARYLAAVDVPAAVTPWRSVLLFDLEEGVADVALRVLAPMGLVFDENSPWLSVSACTGSPGCAHSRADVRADAADAVTESGPTGGHRHYVGCDHACGSPAAATVFIATGDGYRLREPHP</sequence>
<keyword evidence="2" id="KW-0479">Metal-binding</keyword>
<dbReference type="EMBL" id="CP003053">
    <property type="protein sequence ID" value="AFM17810.1"/>
    <property type="molecule type" value="Genomic_DNA"/>
</dbReference>
<dbReference type="NCBIfam" id="TIGR02435">
    <property type="entry name" value="CobG"/>
    <property type="match status" value="1"/>
</dbReference>
<dbReference type="Proteomes" id="UP000006057">
    <property type="component" value="Chromosome"/>
</dbReference>
<evidence type="ECO:0000256" key="1">
    <source>
        <dbReference type="ARBA" id="ARBA00022485"/>
    </source>
</evidence>
<evidence type="ECO:0000256" key="3">
    <source>
        <dbReference type="ARBA" id="ARBA00023002"/>
    </source>
</evidence>
<dbReference type="InterPro" id="IPR036136">
    <property type="entry name" value="Nit/Sulf_reduc_fer-like_dom_sf"/>
</dbReference>
<dbReference type="GO" id="GO:0016491">
    <property type="term" value="F:oxidoreductase activity"/>
    <property type="evidence" value="ECO:0007669"/>
    <property type="project" value="UniProtKB-KW"/>
</dbReference>
<keyword evidence="6" id="KW-1185">Reference proteome</keyword>
<evidence type="ECO:0000256" key="2">
    <source>
        <dbReference type="ARBA" id="ARBA00022617"/>
    </source>
</evidence>
<name>I4BKK3_MYCCN</name>
<dbReference type="HOGENOM" id="CLU_015667_0_1_11"/>
<dbReference type="PATRIC" id="fig|710421.3.peg.3054"/>
<dbReference type="AlphaFoldDB" id="I4BKK3"/>
<feature type="domain" description="Nitrite/Sulfite reductase ferredoxin-like" evidence="4">
    <location>
        <begin position="104"/>
        <end position="152"/>
    </location>
</feature>
<dbReference type="GO" id="GO:0051539">
    <property type="term" value="F:4 iron, 4 sulfur cluster binding"/>
    <property type="evidence" value="ECO:0007669"/>
    <property type="project" value="UniProtKB-KW"/>
</dbReference>
<protein>
    <submittedName>
        <fullName evidence="5">Precorrin-3B synthase</fullName>
    </submittedName>
</protein>
<dbReference type="PANTHER" id="PTHR32439">
    <property type="entry name" value="FERREDOXIN--NITRITE REDUCTASE, CHLOROPLASTIC"/>
    <property type="match status" value="1"/>
</dbReference>
<evidence type="ECO:0000313" key="6">
    <source>
        <dbReference type="Proteomes" id="UP000006057"/>
    </source>
</evidence>
<dbReference type="Pfam" id="PF03460">
    <property type="entry name" value="NIR_SIR_ferr"/>
    <property type="match status" value="1"/>
</dbReference>
<gene>
    <name evidence="5" type="ordered locus">Mycch_3059</name>
</gene>
<keyword evidence="2" id="KW-0349">Heme</keyword>
<dbReference type="InterPro" id="IPR012798">
    <property type="entry name" value="Cbl_synth_CobG-like"/>
</dbReference>
<dbReference type="PANTHER" id="PTHR32439:SF9">
    <property type="entry name" value="BLR3264 PROTEIN"/>
    <property type="match status" value="1"/>
</dbReference>
<dbReference type="SUPFAM" id="SSF55124">
    <property type="entry name" value="Nitrite/Sulfite reductase N-terminal domain-like"/>
    <property type="match status" value="2"/>
</dbReference>
<organism evidence="5 6">
    <name type="scientific">Mycolicibacterium chubuense (strain NBB4)</name>
    <name type="common">Mycobacterium chubuense</name>
    <dbReference type="NCBI Taxonomy" id="710421"/>
    <lineage>
        <taxon>Bacteria</taxon>
        <taxon>Bacillati</taxon>
        <taxon>Actinomycetota</taxon>
        <taxon>Actinomycetes</taxon>
        <taxon>Mycobacteriales</taxon>
        <taxon>Mycobacteriaceae</taxon>
        <taxon>Mycolicibacterium</taxon>
    </lineage>
</organism>
<evidence type="ECO:0000313" key="5">
    <source>
        <dbReference type="EMBL" id="AFM17810.1"/>
    </source>
</evidence>
<keyword evidence="1" id="KW-0411">Iron-sulfur</keyword>
<proteinExistence type="predicted"/>
<dbReference type="KEGG" id="mcb:Mycch_3059"/>
<keyword evidence="3" id="KW-0560">Oxidoreductase</keyword>
<dbReference type="eggNOG" id="COG0155">
    <property type="taxonomic scope" value="Bacteria"/>
</dbReference>
<dbReference type="InterPro" id="IPR051329">
    <property type="entry name" value="NIR_SIR_4Fe-4S"/>
</dbReference>
<evidence type="ECO:0000259" key="4">
    <source>
        <dbReference type="Pfam" id="PF03460"/>
    </source>
</evidence>
<dbReference type="STRING" id="710421.Mycch_3059"/>
<dbReference type="Gene3D" id="3.90.480.20">
    <property type="match status" value="1"/>
</dbReference>
<reference evidence="5 6" key="1">
    <citation type="submission" date="2012-06" db="EMBL/GenBank/DDBJ databases">
        <title>Complete sequence of chromosome of Mycobacterium chubuense NBB4.</title>
        <authorList>
            <consortium name="US DOE Joint Genome Institute"/>
            <person name="Lucas S."/>
            <person name="Han J."/>
            <person name="Lapidus A."/>
            <person name="Cheng J.-F."/>
            <person name="Goodwin L."/>
            <person name="Pitluck S."/>
            <person name="Peters L."/>
            <person name="Mikhailova N."/>
            <person name="Teshima H."/>
            <person name="Detter J.C."/>
            <person name="Han C."/>
            <person name="Tapia R."/>
            <person name="Land M."/>
            <person name="Hauser L."/>
            <person name="Kyrpides N."/>
            <person name="Ivanova N."/>
            <person name="Pagani I."/>
            <person name="Mattes T."/>
            <person name="Holmes A."/>
            <person name="Rutledge P."/>
            <person name="Paulsen I."/>
            <person name="Coleman N."/>
            <person name="Woyke T."/>
        </authorList>
    </citation>
    <scope>NUCLEOTIDE SEQUENCE [LARGE SCALE GENOMIC DNA]</scope>
    <source>
        <strain evidence="5 6">NBB4</strain>
    </source>
</reference>
<dbReference type="InterPro" id="IPR005117">
    <property type="entry name" value="NiRdtase/SiRdtase_haem-b_fer"/>
</dbReference>
<accession>I4BKK3</accession>